<comment type="caution">
    <text evidence="2">The sequence shown here is derived from an EMBL/GenBank/DDBJ whole genome shotgun (WGS) entry which is preliminary data.</text>
</comment>
<accession>A0AAE0YWQ5</accession>
<evidence type="ECO:0000256" key="1">
    <source>
        <dbReference type="SAM" id="MobiDB-lite"/>
    </source>
</evidence>
<organism evidence="2 3">
    <name type="scientific">Elysia crispata</name>
    <name type="common">lettuce slug</name>
    <dbReference type="NCBI Taxonomy" id="231223"/>
    <lineage>
        <taxon>Eukaryota</taxon>
        <taxon>Metazoa</taxon>
        <taxon>Spiralia</taxon>
        <taxon>Lophotrochozoa</taxon>
        <taxon>Mollusca</taxon>
        <taxon>Gastropoda</taxon>
        <taxon>Heterobranchia</taxon>
        <taxon>Euthyneura</taxon>
        <taxon>Panpulmonata</taxon>
        <taxon>Sacoglossa</taxon>
        <taxon>Placobranchoidea</taxon>
        <taxon>Plakobranchidae</taxon>
        <taxon>Elysia</taxon>
    </lineage>
</organism>
<proteinExistence type="predicted"/>
<feature type="compositionally biased region" description="Basic and acidic residues" evidence="1">
    <location>
        <begin position="21"/>
        <end position="34"/>
    </location>
</feature>
<gene>
    <name evidence="2" type="ORF">RRG08_019317</name>
</gene>
<dbReference type="Proteomes" id="UP001283361">
    <property type="component" value="Unassembled WGS sequence"/>
</dbReference>
<dbReference type="EMBL" id="JAWDGP010005240">
    <property type="protein sequence ID" value="KAK3758689.1"/>
    <property type="molecule type" value="Genomic_DNA"/>
</dbReference>
<evidence type="ECO:0000313" key="3">
    <source>
        <dbReference type="Proteomes" id="UP001283361"/>
    </source>
</evidence>
<protein>
    <submittedName>
        <fullName evidence="2">Uncharacterized protein</fullName>
    </submittedName>
</protein>
<feature type="region of interest" description="Disordered" evidence="1">
    <location>
        <begin position="59"/>
        <end position="87"/>
    </location>
</feature>
<evidence type="ECO:0000313" key="2">
    <source>
        <dbReference type="EMBL" id="KAK3758689.1"/>
    </source>
</evidence>
<dbReference type="AlphaFoldDB" id="A0AAE0YWQ5"/>
<keyword evidence="3" id="KW-1185">Reference proteome</keyword>
<feature type="region of interest" description="Disordered" evidence="1">
    <location>
        <begin position="1"/>
        <end position="39"/>
    </location>
</feature>
<sequence length="87" mass="9509">MKGHTIKSLYRSVPSTTDSARPGRESPRDSHGGSHEMAGCARLCHGDNRCGADLTDAQTSARFPEPPARHVHSGPIYRAKQHRRPPP</sequence>
<name>A0AAE0YWQ5_9GAST</name>
<reference evidence="2" key="1">
    <citation type="journal article" date="2023" name="G3 (Bethesda)">
        <title>A reference genome for the long-term kleptoplast-retaining sea slug Elysia crispata morphotype clarki.</title>
        <authorList>
            <person name="Eastman K.E."/>
            <person name="Pendleton A.L."/>
            <person name="Shaikh M.A."/>
            <person name="Suttiyut T."/>
            <person name="Ogas R."/>
            <person name="Tomko P."/>
            <person name="Gavelis G."/>
            <person name="Widhalm J.R."/>
            <person name="Wisecaver J.H."/>
        </authorList>
    </citation>
    <scope>NUCLEOTIDE SEQUENCE</scope>
    <source>
        <strain evidence="2">ECLA1</strain>
    </source>
</reference>